<name>M2N0B9_BAUPA</name>
<evidence type="ECO:0000256" key="1">
    <source>
        <dbReference type="SAM" id="MobiDB-lite"/>
    </source>
</evidence>
<evidence type="ECO:0000313" key="2">
    <source>
        <dbReference type="EMBL" id="EMC92015.1"/>
    </source>
</evidence>
<feature type="region of interest" description="Disordered" evidence="1">
    <location>
        <begin position="95"/>
        <end position="167"/>
    </location>
</feature>
<dbReference type="HOGENOM" id="CLU_946600_0_0_1"/>
<gene>
    <name evidence="2" type="ORF">BAUCODRAFT_274058</name>
</gene>
<sequence>MTRTAGRLAFGGPVRAVHRHEASSMDSQLYSNLDISQYTVGPYNAYLIVQAPNPSRTCIRMESPPRRLFWLVCDNGRLRLDEVSSLRPYGGHLAGRPSITAHGPARQYPPPGKLSPTHSRKALVLGGAVSAPQRSSTNGKPTPSSGSSTLSLARPRRPRNGHATKDDLLQVLNDARDRQVTGQLYGGLAGVHRRITGPLTSTLVFPRQPQHARHSQAVNFRCFSHSSTRPTTRTLSKLLRRGSRHSTAAHPSSAPLRPSCPHALVRTAPERTHTSAGSSQVCSYYETSSMYLSI</sequence>
<keyword evidence="3" id="KW-1185">Reference proteome</keyword>
<protein>
    <submittedName>
        <fullName evidence="2">Uncharacterized protein</fullName>
    </submittedName>
</protein>
<dbReference type="RefSeq" id="XP_007680547.1">
    <property type="nucleotide sequence ID" value="XM_007682357.1"/>
</dbReference>
<dbReference type="Proteomes" id="UP000011761">
    <property type="component" value="Unassembled WGS sequence"/>
</dbReference>
<accession>M2N0B9</accession>
<evidence type="ECO:0000313" key="3">
    <source>
        <dbReference type="Proteomes" id="UP000011761"/>
    </source>
</evidence>
<organism evidence="2 3">
    <name type="scientific">Baudoinia panamericana (strain UAMH 10762)</name>
    <name type="common">Angels' share fungus</name>
    <name type="synonym">Baudoinia compniacensis (strain UAMH 10762)</name>
    <dbReference type="NCBI Taxonomy" id="717646"/>
    <lineage>
        <taxon>Eukaryota</taxon>
        <taxon>Fungi</taxon>
        <taxon>Dikarya</taxon>
        <taxon>Ascomycota</taxon>
        <taxon>Pezizomycotina</taxon>
        <taxon>Dothideomycetes</taxon>
        <taxon>Dothideomycetidae</taxon>
        <taxon>Mycosphaerellales</taxon>
        <taxon>Teratosphaeriaceae</taxon>
        <taxon>Baudoinia</taxon>
    </lineage>
</organism>
<dbReference type="GeneID" id="19110564"/>
<proteinExistence type="predicted"/>
<dbReference type="AlphaFoldDB" id="M2N0B9"/>
<dbReference type="EMBL" id="KB445562">
    <property type="protein sequence ID" value="EMC92015.1"/>
    <property type="molecule type" value="Genomic_DNA"/>
</dbReference>
<feature type="compositionally biased region" description="Low complexity" evidence="1">
    <location>
        <begin position="135"/>
        <end position="152"/>
    </location>
</feature>
<reference evidence="2 3" key="1">
    <citation type="journal article" date="2012" name="PLoS Pathog.">
        <title>Diverse lifestyles and strategies of plant pathogenesis encoded in the genomes of eighteen Dothideomycetes fungi.</title>
        <authorList>
            <person name="Ohm R.A."/>
            <person name="Feau N."/>
            <person name="Henrissat B."/>
            <person name="Schoch C.L."/>
            <person name="Horwitz B.A."/>
            <person name="Barry K.W."/>
            <person name="Condon B.J."/>
            <person name="Copeland A.C."/>
            <person name="Dhillon B."/>
            <person name="Glaser F."/>
            <person name="Hesse C.N."/>
            <person name="Kosti I."/>
            <person name="LaButti K."/>
            <person name="Lindquist E.A."/>
            <person name="Lucas S."/>
            <person name="Salamov A.A."/>
            <person name="Bradshaw R.E."/>
            <person name="Ciuffetti L."/>
            <person name="Hamelin R.C."/>
            <person name="Kema G.H.J."/>
            <person name="Lawrence C."/>
            <person name="Scott J.A."/>
            <person name="Spatafora J.W."/>
            <person name="Turgeon B.G."/>
            <person name="de Wit P.J.G.M."/>
            <person name="Zhong S."/>
            <person name="Goodwin S.B."/>
            <person name="Grigoriev I.V."/>
        </authorList>
    </citation>
    <scope>NUCLEOTIDE SEQUENCE [LARGE SCALE GENOMIC DNA]</scope>
    <source>
        <strain evidence="2 3">UAMH 10762</strain>
    </source>
</reference>
<dbReference type="KEGG" id="bcom:BAUCODRAFT_274058"/>